<dbReference type="InterPro" id="IPR003018">
    <property type="entry name" value="GAF"/>
</dbReference>
<dbReference type="SUPFAM" id="SSF55781">
    <property type="entry name" value="GAF domain-like"/>
    <property type="match status" value="1"/>
</dbReference>
<protein>
    <submittedName>
        <fullName evidence="8">Acetoin dehydrogenase operon transcriptional activator AcoR</fullName>
    </submittedName>
</protein>
<dbReference type="RefSeq" id="WP_084633702.1">
    <property type="nucleotide sequence ID" value="NZ_LKEU01000036.1"/>
</dbReference>
<dbReference type="CDD" id="cd00130">
    <property type="entry name" value="PAS"/>
    <property type="match status" value="1"/>
</dbReference>
<dbReference type="GO" id="GO:0006355">
    <property type="term" value="P:regulation of DNA-templated transcription"/>
    <property type="evidence" value="ECO:0007669"/>
    <property type="project" value="InterPro"/>
</dbReference>
<dbReference type="SMART" id="SM00382">
    <property type="entry name" value="AAA"/>
    <property type="match status" value="1"/>
</dbReference>
<evidence type="ECO:0000256" key="2">
    <source>
        <dbReference type="ARBA" id="ARBA00022840"/>
    </source>
</evidence>
<dbReference type="InterPro" id="IPR058031">
    <property type="entry name" value="AAA_lid_NorR"/>
</dbReference>
<dbReference type="Pfam" id="PF02954">
    <property type="entry name" value="HTH_8"/>
    <property type="match status" value="1"/>
</dbReference>
<keyword evidence="4" id="KW-0238">DNA-binding</keyword>
<dbReference type="InterPro" id="IPR029016">
    <property type="entry name" value="GAF-like_dom_sf"/>
</dbReference>
<evidence type="ECO:0000259" key="7">
    <source>
        <dbReference type="PROSITE" id="PS50112"/>
    </source>
</evidence>
<dbReference type="Gene3D" id="3.40.50.300">
    <property type="entry name" value="P-loop containing nucleotide triphosphate hydrolases"/>
    <property type="match status" value="1"/>
</dbReference>
<dbReference type="InterPro" id="IPR009057">
    <property type="entry name" value="Homeodomain-like_sf"/>
</dbReference>
<dbReference type="Gene3D" id="3.30.450.20">
    <property type="entry name" value="PAS domain"/>
    <property type="match status" value="1"/>
</dbReference>
<dbReference type="PANTHER" id="PTHR32071">
    <property type="entry name" value="TRANSCRIPTIONAL REGULATORY PROTEIN"/>
    <property type="match status" value="1"/>
</dbReference>
<dbReference type="AlphaFoldDB" id="A0A1F2PGF9"/>
<keyword evidence="3" id="KW-0805">Transcription regulation</keyword>
<feature type="domain" description="Sigma-54 factor interaction" evidence="6">
    <location>
        <begin position="346"/>
        <end position="575"/>
    </location>
</feature>
<dbReference type="PROSITE" id="PS50045">
    <property type="entry name" value="SIGMA54_INTERACT_4"/>
    <property type="match status" value="1"/>
</dbReference>
<dbReference type="FunFam" id="3.40.50.300:FF:000006">
    <property type="entry name" value="DNA-binding transcriptional regulator NtrC"/>
    <property type="match status" value="1"/>
</dbReference>
<proteinExistence type="predicted"/>
<dbReference type="PANTHER" id="PTHR32071:SF57">
    <property type="entry name" value="C4-DICARBOXYLATE TRANSPORT TRANSCRIPTIONAL REGULATORY PROTEIN DCTD"/>
    <property type="match status" value="1"/>
</dbReference>
<name>A0A1F2PGF9_9FIRM</name>
<evidence type="ECO:0000256" key="3">
    <source>
        <dbReference type="ARBA" id="ARBA00023015"/>
    </source>
</evidence>
<dbReference type="InterPro" id="IPR002197">
    <property type="entry name" value="HTH_Fis"/>
</dbReference>
<dbReference type="EMBL" id="LKEU01000036">
    <property type="protein sequence ID" value="OFV69791.1"/>
    <property type="molecule type" value="Genomic_DNA"/>
</dbReference>
<dbReference type="SUPFAM" id="SSF46689">
    <property type="entry name" value="Homeodomain-like"/>
    <property type="match status" value="1"/>
</dbReference>
<evidence type="ECO:0000313" key="9">
    <source>
        <dbReference type="Proteomes" id="UP000176244"/>
    </source>
</evidence>
<dbReference type="InterPro" id="IPR027417">
    <property type="entry name" value="P-loop_NTPase"/>
</dbReference>
<keyword evidence="1" id="KW-0547">Nucleotide-binding</keyword>
<dbReference type="Pfam" id="PF25601">
    <property type="entry name" value="AAA_lid_14"/>
    <property type="match status" value="1"/>
</dbReference>
<dbReference type="GO" id="GO:0005524">
    <property type="term" value="F:ATP binding"/>
    <property type="evidence" value="ECO:0007669"/>
    <property type="project" value="UniProtKB-KW"/>
</dbReference>
<dbReference type="Pfam" id="PF00989">
    <property type="entry name" value="PAS"/>
    <property type="match status" value="1"/>
</dbReference>
<evidence type="ECO:0000256" key="1">
    <source>
        <dbReference type="ARBA" id="ARBA00022741"/>
    </source>
</evidence>
<feature type="domain" description="PAS" evidence="7">
    <location>
        <begin position="217"/>
        <end position="271"/>
    </location>
</feature>
<dbReference type="OrthoDB" id="9803970at2"/>
<reference evidence="8 9" key="1">
    <citation type="submission" date="2015-09" db="EMBL/GenBank/DDBJ databases">
        <title>Genome sequence of Acetobacterium wieringae DSM 1911.</title>
        <authorList>
            <person name="Poehlein A."/>
            <person name="Bengelsdorf F.R."/>
            <person name="Schiel-Bengelsdorf B."/>
            <person name="Duerre P."/>
            <person name="Daniel R."/>
        </authorList>
    </citation>
    <scope>NUCLEOTIDE SEQUENCE [LARGE SCALE GENOMIC DNA]</scope>
    <source>
        <strain evidence="8 9">DSM 1911</strain>
    </source>
</reference>
<dbReference type="PROSITE" id="PS50112">
    <property type="entry name" value="PAS"/>
    <property type="match status" value="1"/>
</dbReference>
<dbReference type="CDD" id="cd00009">
    <property type="entry name" value="AAA"/>
    <property type="match status" value="1"/>
</dbReference>
<keyword evidence="5" id="KW-0804">Transcription</keyword>
<dbReference type="SUPFAM" id="SSF55785">
    <property type="entry name" value="PYP-like sensor domain (PAS domain)"/>
    <property type="match status" value="1"/>
</dbReference>
<dbReference type="Pfam" id="PF01590">
    <property type="entry name" value="GAF"/>
    <property type="match status" value="1"/>
</dbReference>
<dbReference type="InterPro" id="IPR013767">
    <property type="entry name" value="PAS_fold"/>
</dbReference>
<dbReference type="Proteomes" id="UP000176244">
    <property type="component" value="Unassembled WGS sequence"/>
</dbReference>
<dbReference type="Gene3D" id="1.10.10.60">
    <property type="entry name" value="Homeodomain-like"/>
    <property type="match status" value="1"/>
</dbReference>
<dbReference type="PROSITE" id="PS00675">
    <property type="entry name" value="SIGMA54_INTERACT_1"/>
    <property type="match status" value="1"/>
</dbReference>
<dbReference type="Pfam" id="PF00158">
    <property type="entry name" value="Sigma54_activat"/>
    <property type="match status" value="1"/>
</dbReference>
<evidence type="ECO:0000256" key="4">
    <source>
        <dbReference type="ARBA" id="ARBA00023125"/>
    </source>
</evidence>
<evidence type="ECO:0000256" key="5">
    <source>
        <dbReference type="ARBA" id="ARBA00023163"/>
    </source>
</evidence>
<dbReference type="InterPro" id="IPR000014">
    <property type="entry name" value="PAS"/>
</dbReference>
<sequence length="665" mass="74408">MKISADFEMIKKTWEDFVVSGNVGHHVRKPIIDSWLRCQQAGLDPRALNRTPTVSEENFRKRLEQNQLLLDVSIPFMVELQEFVNTSGFSTTLTDPNGVILELICDQAILKEAFTKNLVRGSIWNEHMAGTNATGLAIDLLQPIQVIGAEHYYECYHELTCSAAPILDANGKLLGVMDMAGPKEMAYPHTLGMVVAATKAISRQLCIAESHRQVDLTNHYLRTLIDSMTDGVVAVDLKGKIIGINSQGAKILKTTTFESYGKNILEIMDGETILDHNGDVPPSFEEKDKHIITKSKKINCLINSKLILHDNGTVAGAVATLKDLDKTIQVSEKAKRKGTRFTFDDIIGESSELLRSVHLSQIAAKGSATVLLEGESGTGKEMFAQAIHNAHQSDQPFIAINCAGIPESLIESVLFGYEEGSFTGASKHGKIGKFELARGGTIFLDEIGEMPLNTQTILLRVLQERYIQRIGGNKDIPIDVRVIAATNKNLAEEVKKGRFRQDLYYRLNVLQINIPPLRKRKKDIPILAEFFLRDITQTCGKYIEPLHPSTIATMQEYEWPGNVRQFKNAIEQAVNFTETNRIDNYFIASYLPNINAELTPKENLPVQQKIIETLTEQPNVDLKNIELTTIKKALALFSERKKAAEYLGISRSTLYRKMKLYHLED</sequence>
<dbReference type="STRING" id="52694.ACWI_26800"/>
<dbReference type="SMART" id="SM00091">
    <property type="entry name" value="PAS"/>
    <property type="match status" value="1"/>
</dbReference>
<gene>
    <name evidence="8" type="primary">acoR_1</name>
    <name evidence="8" type="ORF">ACWI_26800</name>
</gene>
<dbReference type="InterPro" id="IPR002078">
    <property type="entry name" value="Sigma_54_int"/>
</dbReference>
<dbReference type="InterPro" id="IPR035965">
    <property type="entry name" value="PAS-like_dom_sf"/>
</dbReference>
<dbReference type="Gene3D" id="3.30.450.40">
    <property type="match status" value="1"/>
</dbReference>
<keyword evidence="2" id="KW-0067">ATP-binding</keyword>
<dbReference type="NCBIfam" id="TIGR00229">
    <property type="entry name" value="sensory_box"/>
    <property type="match status" value="1"/>
</dbReference>
<dbReference type="InterPro" id="IPR003593">
    <property type="entry name" value="AAA+_ATPase"/>
</dbReference>
<dbReference type="SUPFAM" id="SSF52540">
    <property type="entry name" value="P-loop containing nucleoside triphosphate hydrolases"/>
    <property type="match status" value="1"/>
</dbReference>
<dbReference type="Gene3D" id="1.10.8.60">
    <property type="match status" value="1"/>
</dbReference>
<evidence type="ECO:0000313" key="8">
    <source>
        <dbReference type="EMBL" id="OFV69791.1"/>
    </source>
</evidence>
<organism evidence="8 9">
    <name type="scientific">Acetobacterium wieringae</name>
    <dbReference type="NCBI Taxonomy" id="52694"/>
    <lineage>
        <taxon>Bacteria</taxon>
        <taxon>Bacillati</taxon>
        <taxon>Bacillota</taxon>
        <taxon>Clostridia</taxon>
        <taxon>Eubacteriales</taxon>
        <taxon>Eubacteriaceae</taxon>
        <taxon>Acetobacterium</taxon>
    </lineage>
</organism>
<dbReference type="InterPro" id="IPR025662">
    <property type="entry name" value="Sigma_54_int_dom_ATP-bd_1"/>
</dbReference>
<accession>A0A1F2PGF9</accession>
<dbReference type="GO" id="GO:0043565">
    <property type="term" value="F:sequence-specific DNA binding"/>
    <property type="evidence" value="ECO:0007669"/>
    <property type="project" value="InterPro"/>
</dbReference>
<comment type="caution">
    <text evidence="8">The sequence shown here is derived from an EMBL/GenBank/DDBJ whole genome shotgun (WGS) entry which is preliminary data.</text>
</comment>
<evidence type="ECO:0000259" key="6">
    <source>
        <dbReference type="PROSITE" id="PS50045"/>
    </source>
</evidence>